<dbReference type="CDD" id="cd05244">
    <property type="entry name" value="BVR-B_like_SDR_a"/>
    <property type="match status" value="1"/>
</dbReference>
<name>A0A840TY20_9BACT</name>
<dbReference type="RefSeq" id="WP_184174468.1">
    <property type="nucleotide sequence ID" value="NZ_JACHGF010000003.1"/>
</dbReference>
<dbReference type="InterPro" id="IPR036291">
    <property type="entry name" value="NAD(P)-bd_dom_sf"/>
</dbReference>
<gene>
    <name evidence="2" type="ORF">HNQ92_002682</name>
</gene>
<evidence type="ECO:0000313" key="2">
    <source>
        <dbReference type="EMBL" id="MBB5284539.1"/>
    </source>
</evidence>
<dbReference type="Pfam" id="PF13460">
    <property type="entry name" value="NAD_binding_10"/>
    <property type="match status" value="1"/>
</dbReference>
<dbReference type="EMBL" id="JACHGF010000003">
    <property type="protein sequence ID" value="MBB5284539.1"/>
    <property type="molecule type" value="Genomic_DNA"/>
</dbReference>
<evidence type="ECO:0000259" key="1">
    <source>
        <dbReference type="Pfam" id="PF13460"/>
    </source>
</evidence>
<sequence length="216" mass="23455">MKIALVGASGYVGTSLLNELLERGHQVTAIARDTTKITTQHPNLTVKESDVNAVDATAEVLQGHDAVVSTFNAGWTNPNLYQDFLQGSESIQEATRRSGVKRLLVVGGAGSLEIAPGLQLVDSPDFPEEYKAGASSSRDYLAKLRQEQELDWTFLSPAIMMHPGISGRTGQFRIGTEQPVFDEQGQSQISAEDLSVALADELEKPQFSRSRFTVGY</sequence>
<keyword evidence="3" id="KW-1185">Reference proteome</keyword>
<dbReference type="SUPFAM" id="SSF51735">
    <property type="entry name" value="NAD(P)-binding Rossmann-fold domains"/>
    <property type="match status" value="1"/>
</dbReference>
<reference evidence="2 3" key="1">
    <citation type="submission" date="2020-08" db="EMBL/GenBank/DDBJ databases">
        <title>Genomic Encyclopedia of Type Strains, Phase IV (KMG-IV): sequencing the most valuable type-strain genomes for metagenomic binning, comparative biology and taxonomic classification.</title>
        <authorList>
            <person name="Goeker M."/>
        </authorList>
    </citation>
    <scope>NUCLEOTIDE SEQUENCE [LARGE SCALE GENOMIC DNA]</scope>
    <source>
        <strain evidence="2 3">DSM 105074</strain>
    </source>
</reference>
<dbReference type="PANTHER" id="PTHR43355">
    <property type="entry name" value="FLAVIN REDUCTASE (NADPH)"/>
    <property type="match status" value="1"/>
</dbReference>
<proteinExistence type="predicted"/>
<dbReference type="InterPro" id="IPR016040">
    <property type="entry name" value="NAD(P)-bd_dom"/>
</dbReference>
<evidence type="ECO:0000313" key="3">
    <source>
        <dbReference type="Proteomes" id="UP000557307"/>
    </source>
</evidence>
<comment type="caution">
    <text evidence="2">The sequence shown here is derived from an EMBL/GenBank/DDBJ whole genome shotgun (WGS) entry which is preliminary data.</text>
</comment>
<feature type="domain" description="NAD(P)-binding" evidence="1">
    <location>
        <begin position="7"/>
        <end position="205"/>
    </location>
</feature>
<protein>
    <recommendedName>
        <fullName evidence="1">NAD(P)-binding domain-containing protein</fullName>
    </recommendedName>
</protein>
<dbReference type="AlphaFoldDB" id="A0A840TY20"/>
<dbReference type="PANTHER" id="PTHR43355:SF2">
    <property type="entry name" value="FLAVIN REDUCTASE (NADPH)"/>
    <property type="match status" value="1"/>
</dbReference>
<accession>A0A840TY20</accession>
<organism evidence="2 3">
    <name type="scientific">Rhabdobacter roseus</name>
    <dbReference type="NCBI Taxonomy" id="1655419"/>
    <lineage>
        <taxon>Bacteria</taxon>
        <taxon>Pseudomonadati</taxon>
        <taxon>Bacteroidota</taxon>
        <taxon>Cytophagia</taxon>
        <taxon>Cytophagales</taxon>
        <taxon>Cytophagaceae</taxon>
        <taxon>Rhabdobacter</taxon>
    </lineage>
</organism>
<dbReference type="InterPro" id="IPR051606">
    <property type="entry name" value="Polyketide_Oxido-like"/>
</dbReference>
<dbReference type="Proteomes" id="UP000557307">
    <property type="component" value="Unassembled WGS sequence"/>
</dbReference>
<dbReference type="GO" id="GO:0016646">
    <property type="term" value="F:oxidoreductase activity, acting on the CH-NH group of donors, NAD or NADP as acceptor"/>
    <property type="evidence" value="ECO:0007669"/>
    <property type="project" value="TreeGrafter"/>
</dbReference>
<dbReference type="Gene3D" id="3.40.50.720">
    <property type="entry name" value="NAD(P)-binding Rossmann-like Domain"/>
    <property type="match status" value="1"/>
</dbReference>